<evidence type="ECO:0000313" key="2">
    <source>
        <dbReference type="Proteomes" id="UP000664859"/>
    </source>
</evidence>
<dbReference type="EMBL" id="JAFCMP010000081">
    <property type="protein sequence ID" value="KAG5187819.1"/>
    <property type="molecule type" value="Genomic_DNA"/>
</dbReference>
<dbReference type="AlphaFoldDB" id="A0A835ZCM3"/>
<reference evidence="1" key="1">
    <citation type="submission" date="2021-02" db="EMBL/GenBank/DDBJ databases">
        <title>First Annotated Genome of the Yellow-green Alga Tribonema minus.</title>
        <authorList>
            <person name="Mahan K.M."/>
        </authorList>
    </citation>
    <scope>NUCLEOTIDE SEQUENCE</scope>
    <source>
        <strain evidence="1">UTEX B ZZ1240</strain>
    </source>
</reference>
<name>A0A835ZCM3_9STRA</name>
<protein>
    <submittedName>
        <fullName evidence="1">Uncharacterized protein</fullName>
    </submittedName>
</protein>
<evidence type="ECO:0000313" key="1">
    <source>
        <dbReference type="EMBL" id="KAG5187819.1"/>
    </source>
</evidence>
<gene>
    <name evidence="1" type="ORF">JKP88DRAFT_287844</name>
</gene>
<accession>A0A835ZCM3</accession>
<proteinExistence type="predicted"/>
<keyword evidence="2" id="KW-1185">Reference proteome</keyword>
<sequence>MSIVAAVVPRKANKRCCYQQYGMTPAHSVMHVGLGFKRTWIKSNAARQHHAESIMEVFQEVEMALDSRGVHANIVLGKLHGAHATAMTTFLDSPIMRSLFLDGFLPVFVFTNMVYQTENSAFKSNIQSAPPGTVVTQEEAIADIAESASAHAAGARAAREAASAEIAAALASSQRRLALAATPYSGGGGAAHHNAAAYYGGFSGGSGRGGSGGTAARGGRGERKAALRGRQRSGYLCAGSLARGARARGVGARGLCDVSSCLFLRDHGAGWGAAGGGASGVDGHYGAAAECSGDVIVGPADEALEPDAEYFSATMFVNTKTGRKPFRNRERMAGESRNVVVAAACAVKLNERHVGVHVVDVEAHFQLVENLH</sequence>
<organism evidence="1 2">
    <name type="scientific">Tribonema minus</name>
    <dbReference type="NCBI Taxonomy" id="303371"/>
    <lineage>
        <taxon>Eukaryota</taxon>
        <taxon>Sar</taxon>
        <taxon>Stramenopiles</taxon>
        <taxon>Ochrophyta</taxon>
        <taxon>PX clade</taxon>
        <taxon>Xanthophyceae</taxon>
        <taxon>Tribonematales</taxon>
        <taxon>Tribonemataceae</taxon>
        <taxon>Tribonema</taxon>
    </lineage>
</organism>
<dbReference type="Proteomes" id="UP000664859">
    <property type="component" value="Unassembled WGS sequence"/>
</dbReference>
<comment type="caution">
    <text evidence="1">The sequence shown here is derived from an EMBL/GenBank/DDBJ whole genome shotgun (WGS) entry which is preliminary data.</text>
</comment>